<sequence length="457" mass="51833">MAYADKMTTAMSPLAIKWYDGVKAHFLAKWPGTLPTLQTLIERVEAPVLEDFYRRSSQPCVSADFFRWSVARATWHELFEQEQTPFPFQGEKPAVFGGPFCEQYACYWYAQVKAERHISGPRTQVGSSSDCTSVQERATLSQRVRPEPMVPAVGCEPLAFPLPNARQPELCLGPRGDLKKTMVEAAAIFGPEFTLTCFHGDQKAHMIVFGLAPGVDANDERVISRARDPIDWLEDWWVNVLEQDTNLLAYLERRMRQRFARPRGDVTGRIAEAMQNLVYGEKSGANMAEQDFTKMILAQERHLDADALRIISQSVAETQGWENRGKELASFIENGHPQVHALEREDRLRVTRGLVHENALAWIHSLVSTIRAAKKNTVQFLDHFIESGSRAAPYVDTIVDRMSVVEEAMRQVQSSDVDFKTLADANNLLLEWKQRLAEHFPVPPTVVFLGRRDSFEL</sequence>
<comment type="caution">
    <text evidence="1">The sequence shown here is derived from an EMBL/GenBank/DDBJ whole genome shotgun (WGS) entry which is preliminary data.</text>
</comment>
<dbReference type="EMBL" id="JAQQWP010000009">
    <property type="protein sequence ID" value="KAK8100099.1"/>
    <property type="molecule type" value="Genomic_DNA"/>
</dbReference>
<evidence type="ECO:0000313" key="1">
    <source>
        <dbReference type="EMBL" id="KAK8100099.1"/>
    </source>
</evidence>
<keyword evidence="2" id="KW-1185">Reference proteome</keyword>
<gene>
    <name evidence="1" type="ORF">PG999_010473</name>
</gene>
<proteinExistence type="predicted"/>
<accession>A0AAW0QLC1</accession>
<evidence type="ECO:0000313" key="2">
    <source>
        <dbReference type="Proteomes" id="UP001392437"/>
    </source>
</evidence>
<dbReference type="Proteomes" id="UP001392437">
    <property type="component" value="Unassembled WGS sequence"/>
</dbReference>
<protein>
    <submittedName>
        <fullName evidence="1">Uncharacterized protein</fullName>
    </submittedName>
</protein>
<organism evidence="1 2">
    <name type="scientific">Apiospora kogelbergensis</name>
    <dbReference type="NCBI Taxonomy" id="1337665"/>
    <lineage>
        <taxon>Eukaryota</taxon>
        <taxon>Fungi</taxon>
        <taxon>Dikarya</taxon>
        <taxon>Ascomycota</taxon>
        <taxon>Pezizomycotina</taxon>
        <taxon>Sordariomycetes</taxon>
        <taxon>Xylariomycetidae</taxon>
        <taxon>Amphisphaeriales</taxon>
        <taxon>Apiosporaceae</taxon>
        <taxon>Apiospora</taxon>
    </lineage>
</organism>
<reference evidence="1 2" key="1">
    <citation type="submission" date="2023-01" db="EMBL/GenBank/DDBJ databases">
        <title>Analysis of 21 Apiospora genomes using comparative genomics revels a genus with tremendous synthesis potential of carbohydrate active enzymes and secondary metabolites.</title>
        <authorList>
            <person name="Sorensen T."/>
        </authorList>
    </citation>
    <scope>NUCLEOTIDE SEQUENCE [LARGE SCALE GENOMIC DNA]</scope>
    <source>
        <strain evidence="1 2">CBS 117206</strain>
    </source>
</reference>
<name>A0AAW0QLC1_9PEZI</name>
<dbReference type="AlphaFoldDB" id="A0AAW0QLC1"/>